<organism evidence="19 20">
    <name type="scientific">Juglans regia</name>
    <name type="common">English walnut</name>
    <dbReference type="NCBI Taxonomy" id="51240"/>
    <lineage>
        <taxon>Eukaryota</taxon>
        <taxon>Viridiplantae</taxon>
        <taxon>Streptophyta</taxon>
        <taxon>Embryophyta</taxon>
        <taxon>Tracheophyta</taxon>
        <taxon>Spermatophyta</taxon>
        <taxon>Magnoliopsida</taxon>
        <taxon>eudicotyledons</taxon>
        <taxon>Gunneridae</taxon>
        <taxon>Pentapetalae</taxon>
        <taxon>rosids</taxon>
        <taxon>fabids</taxon>
        <taxon>Fagales</taxon>
        <taxon>Juglandaceae</taxon>
        <taxon>Juglans</taxon>
    </lineage>
</organism>
<dbReference type="PROSITE" id="PS00435">
    <property type="entry name" value="PEROXIDASE_1"/>
    <property type="match status" value="1"/>
</dbReference>
<keyword evidence="5" id="KW-0964">Secreted</keyword>
<reference evidence="20" key="1">
    <citation type="submission" date="2025-08" db="UniProtKB">
        <authorList>
            <consortium name="RefSeq"/>
        </authorList>
    </citation>
    <scope>IDENTIFICATION</scope>
    <source>
        <tissue evidence="20">Leaves</tissue>
    </source>
</reference>
<comment type="catalytic activity">
    <reaction evidence="1">
        <text>2 a phenolic donor + H2O2 = 2 a phenolic radical donor + 2 H2O</text>
        <dbReference type="Rhea" id="RHEA:56136"/>
        <dbReference type="ChEBI" id="CHEBI:15377"/>
        <dbReference type="ChEBI" id="CHEBI:16240"/>
        <dbReference type="ChEBI" id="CHEBI:139520"/>
        <dbReference type="ChEBI" id="CHEBI:139521"/>
        <dbReference type="EC" id="1.11.1.7"/>
    </reaction>
</comment>
<keyword evidence="14" id="KW-0376">Hydrogen peroxide</keyword>
<keyword evidence="9" id="KW-0732">Signal</keyword>
<dbReference type="InterPro" id="IPR019793">
    <property type="entry name" value="Peroxidases_heam-ligand_BS"/>
</dbReference>
<dbReference type="Gene3D" id="1.10.520.10">
    <property type="match status" value="1"/>
</dbReference>
<feature type="binding site" evidence="16">
    <location>
        <position position="9"/>
    </location>
    <ligand>
        <name>Ca(2+)</name>
        <dbReference type="ChEBI" id="CHEBI:29108"/>
        <label>1</label>
    </ligand>
</feature>
<dbReference type="CDD" id="cd00693">
    <property type="entry name" value="secretory_peroxidase"/>
    <property type="match status" value="1"/>
</dbReference>
<evidence type="ECO:0000256" key="6">
    <source>
        <dbReference type="ARBA" id="ARBA00022559"/>
    </source>
</evidence>
<comment type="cofactor">
    <cofactor evidence="16">
        <name>Ca(2+)</name>
        <dbReference type="ChEBI" id="CHEBI:29108"/>
    </cofactor>
    <text evidence="16">Binds 2 calcium ions per subunit.</text>
</comment>
<evidence type="ECO:0000256" key="12">
    <source>
        <dbReference type="ARBA" id="ARBA00023004"/>
    </source>
</evidence>
<dbReference type="RefSeq" id="XP_018813601.2">
    <property type="nucleotide sequence ID" value="XM_018958056.2"/>
</dbReference>
<feature type="binding site" evidence="16">
    <location>
        <position position="7"/>
    </location>
    <ligand>
        <name>Ca(2+)</name>
        <dbReference type="ChEBI" id="CHEBI:29108"/>
        <label>1</label>
    </ligand>
</feature>
<feature type="disulfide bond" evidence="17">
    <location>
        <begin position="55"/>
        <end position="249"/>
    </location>
</feature>
<comment type="function">
    <text evidence="2">Removal of H(2)O(2), oxidation of toxic reductants, biosynthesis and degradation of lignin, suberization, auxin catabolism, response to environmental stresses such as wounding, pathogen attack and oxidative stress. These functions might be dependent on each isozyme/isoform in each plant tissue.</text>
</comment>
<feature type="binding site" evidence="16">
    <location>
        <position position="173"/>
    </location>
    <ligand>
        <name>Ca(2+)</name>
        <dbReference type="ChEBI" id="CHEBI:29108"/>
        <label>2</label>
    </ligand>
</feature>
<proteinExistence type="inferred from homology"/>
<dbReference type="InterPro" id="IPR000823">
    <property type="entry name" value="Peroxidase_pln"/>
</dbReference>
<feature type="binding site" evidence="16">
    <location>
        <position position="181"/>
    </location>
    <ligand>
        <name>Ca(2+)</name>
        <dbReference type="ChEBI" id="CHEBI:29108"/>
        <label>2</label>
    </ligand>
</feature>
<evidence type="ECO:0000256" key="11">
    <source>
        <dbReference type="ARBA" id="ARBA00023002"/>
    </source>
</evidence>
<comment type="similarity">
    <text evidence="3">Belongs to the peroxidase family. Ascorbate peroxidase subfamily.</text>
</comment>
<keyword evidence="19" id="KW-1185">Reference proteome</keyword>
<evidence type="ECO:0000256" key="16">
    <source>
        <dbReference type="PIRSR" id="PIRSR600823-3"/>
    </source>
</evidence>
<comment type="cofactor">
    <cofactor evidence="16">
        <name>heme b</name>
        <dbReference type="ChEBI" id="CHEBI:60344"/>
    </cofactor>
    <text evidence="16">Binds 1 heme b (iron(II)-protoporphyrin IX) group per subunit.</text>
</comment>
<dbReference type="FunCoup" id="A0A2I4E2I3">
    <property type="interactions" value="553"/>
</dbReference>
<keyword evidence="11" id="KW-0560">Oxidoreductase</keyword>
<evidence type="ECO:0000256" key="5">
    <source>
        <dbReference type="ARBA" id="ARBA00022525"/>
    </source>
</evidence>
<feature type="binding site" evidence="16">
    <location>
        <position position="126"/>
    </location>
    <ligand>
        <name>Ca(2+)</name>
        <dbReference type="ChEBI" id="CHEBI:29108"/>
        <label>2</label>
    </ligand>
</feature>
<dbReference type="InterPro" id="IPR033905">
    <property type="entry name" value="Secretory_peroxidase"/>
</dbReference>
<dbReference type="GO" id="GO:0042744">
    <property type="term" value="P:hydrogen peroxide catabolic process"/>
    <property type="evidence" value="ECO:0007669"/>
    <property type="project" value="UniProtKB-KW"/>
</dbReference>
<dbReference type="OrthoDB" id="2113341at2759"/>
<dbReference type="FunFam" id="1.10.420.10:FF:000007">
    <property type="entry name" value="Peroxidase"/>
    <property type="match status" value="1"/>
</dbReference>
<dbReference type="GO" id="GO:0006950">
    <property type="term" value="P:response to stress"/>
    <property type="evidence" value="ECO:0000318"/>
    <property type="project" value="GO_Central"/>
</dbReference>
<dbReference type="PANTHER" id="PTHR31517">
    <property type="match status" value="1"/>
</dbReference>
<feature type="domain" description="Plant heme peroxidase family profile" evidence="18">
    <location>
        <begin position="6"/>
        <end position="253"/>
    </location>
</feature>
<dbReference type="PANTHER" id="PTHR31517:SF59">
    <property type="entry name" value="PEROXIDASE"/>
    <property type="match status" value="1"/>
</dbReference>
<dbReference type="KEGG" id="jre:108985677"/>
<evidence type="ECO:0000256" key="15">
    <source>
        <dbReference type="PIRSR" id="PIRSR600823-2"/>
    </source>
</evidence>
<keyword evidence="6" id="KW-0575">Peroxidase</keyword>
<dbReference type="GO" id="GO:0006979">
    <property type="term" value="P:response to oxidative stress"/>
    <property type="evidence" value="ECO:0007669"/>
    <property type="project" value="InterPro"/>
</dbReference>
<keyword evidence="8 16" id="KW-0479">Metal-binding</keyword>
<dbReference type="PROSITE" id="PS50873">
    <property type="entry name" value="PEROXIDASE_4"/>
    <property type="match status" value="1"/>
</dbReference>
<dbReference type="GO" id="GO:0046872">
    <property type="term" value="F:metal ion binding"/>
    <property type="evidence" value="ECO:0007669"/>
    <property type="project" value="UniProtKB-KW"/>
</dbReference>
<dbReference type="GO" id="GO:0004601">
    <property type="term" value="F:peroxidase activity"/>
    <property type="evidence" value="ECO:0000318"/>
    <property type="project" value="GO_Central"/>
</dbReference>
<dbReference type="Pfam" id="PF00141">
    <property type="entry name" value="peroxidase"/>
    <property type="match status" value="1"/>
</dbReference>
<feature type="binding site" description="axial binding residue" evidence="16">
    <location>
        <position position="125"/>
    </location>
    <ligand>
        <name>heme b</name>
        <dbReference type="ChEBI" id="CHEBI:60344"/>
    </ligand>
    <ligandPart>
        <name>Fe</name>
        <dbReference type="ChEBI" id="CHEBI:18248"/>
    </ligandPart>
</feature>
<feature type="binding site" evidence="15">
    <location>
        <position position="95"/>
    </location>
    <ligand>
        <name>substrate</name>
    </ligand>
</feature>
<dbReference type="PRINTS" id="PR00458">
    <property type="entry name" value="PEROXIDASE"/>
</dbReference>
<feature type="binding site" evidence="16">
    <location>
        <position position="176"/>
    </location>
    <ligand>
        <name>Ca(2+)</name>
        <dbReference type="ChEBI" id="CHEBI:29108"/>
        <label>2</label>
    </ligand>
</feature>
<dbReference type="InterPro" id="IPR010255">
    <property type="entry name" value="Haem_peroxidase_sf"/>
</dbReference>
<evidence type="ECO:0000256" key="14">
    <source>
        <dbReference type="ARBA" id="ARBA00023324"/>
    </source>
</evidence>
<dbReference type="GeneID" id="108985677"/>
<evidence type="ECO:0000256" key="9">
    <source>
        <dbReference type="ARBA" id="ARBA00022729"/>
    </source>
</evidence>
<evidence type="ECO:0000256" key="3">
    <source>
        <dbReference type="ARBA" id="ARBA00006873"/>
    </source>
</evidence>
<dbReference type="PRINTS" id="PR00461">
    <property type="entry name" value="PLPEROXIDASE"/>
</dbReference>
<evidence type="ECO:0000313" key="20">
    <source>
        <dbReference type="RefSeq" id="XP_018813601.2"/>
    </source>
</evidence>
<dbReference type="Gene3D" id="1.10.420.10">
    <property type="entry name" value="Peroxidase, domain 2"/>
    <property type="match status" value="1"/>
</dbReference>
<evidence type="ECO:0000256" key="10">
    <source>
        <dbReference type="ARBA" id="ARBA00022837"/>
    </source>
</evidence>
<dbReference type="InParanoid" id="A0A2I4E2I3"/>
<keyword evidence="13 17" id="KW-1015">Disulfide bond</keyword>
<keyword evidence="12 16" id="KW-0408">Iron</keyword>
<dbReference type="GO" id="GO:0020037">
    <property type="term" value="F:heme binding"/>
    <property type="evidence" value="ECO:0007669"/>
    <property type="project" value="InterPro"/>
</dbReference>
<gene>
    <name evidence="20" type="primary">LOC108985677</name>
</gene>
<evidence type="ECO:0000259" key="18">
    <source>
        <dbReference type="PROSITE" id="PS50873"/>
    </source>
</evidence>
<evidence type="ECO:0000256" key="7">
    <source>
        <dbReference type="ARBA" id="ARBA00022617"/>
    </source>
</evidence>
<keyword evidence="7" id="KW-0349">Heme</keyword>
<dbReference type="GO" id="GO:0009505">
    <property type="term" value="C:plant-type cell wall"/>
    <property type="evidence" value="ECO:0000318"/>
    <property type="project" value="GO_Central"/>
</dbReference>
<feature type="disulfide bond" evidence="17">
    <location>
        <begin position="132"/>
        <end position="162"/>
    </location>
</feature>
<evidence type="ECO:0000256" key="13">
    <source>
        <dbReference type="ARBA" id="ARBA00023157"/>
    </source>
</evidence>
<protein>
    <recommendedName>
        <fullName evidence="4">peroxidase</fullName>
        <ecNumber evidence="4">1.11.1.7</ecNumber>
    </recommendedName>
</protein>
<feature type="binding site" evidence="16">
    <location>
        <position position="23"/>
    </location>
    <ligand>
        <name>Ca(2+)</name>
        <dbReference type="ChEBI" id="CHEBI:29108"/>
        <label>1</label>
    </ligand>
</feature>
<dbReference type="InterPro" id="IPR002016">
    <property type="entry name" value="Haem_peroxidase"/>
</dbReference>
<accession>A0A2I4E2I3</accession>
<feature type="non-terminal residue" evidence="20">
    <location>
        <position position="1"/>
    </location>
</feature>
<sequence>CLYLYQGCDASILIDSTENKQSEKDAGPNKTVRGYEIIDKAKKILEDACPSTVSCADIITLATRDAVALAGGPNYTLATGRRDGLVSNAENVSLPGPRISVPGAMKVFADKGITLNEMVTLLGAHTVGVAHCFFFEDRLSNVSGGSDPPMDPTLAAKLRKTCAKSQDATAFLDQSTSFEVDNQFYKQILLKKGILQIDQELALDNSTSGIVSGFASNRIRFQQSFAKAMRKLGSVEVLVGKDGEIRKNCRAFNPAQKQLVF</sequence>
<dbReference type="STRING" id="51240.A0A2I4E2I3"/>
<dbReference type="SUPFAM" id="SSF48113">
    <property type="entry name" value="Heme-dependent peroxidases"/>
    <property type="match status" value="1"/>
</dbReference>
<dbReference type="GO" id="GO:0140825">
    <property type="term" value="F:lactoperoxidase activity"/>
    <property type="evidence" value="ECO:0007669"/>
    <property type="project" value="UniProtKB-EC"/>
</dbReference>
<name>A0A2I4E2I3_JUGRE</name>
<evidence type="ECO:0000256" key="4">
    <source>
        <dbReference type="ARBA" id="ARBA00012313"/>
    </source>
</evidence>
<dbReference type="EC" id="1.11.1.7" evidence="4"/>
<keyword evidence="10 16" id="KW-0106">Calcium</keyword>
<evidence type="ECO:0000256" key="17">
    <source>
        <dbReference type="PIRSR" id="PIRSR600823-5"/>
    </source>
</evidence>
<evidence type="ECO:0000256" key="8">
    <source>
        <dbReference type="ARBA" id="ARBA00022723"/>
    </source>
</evidence>
<evidence type="ECO:0000256" key="2">
    <source>
        <dbReference type="ARBA" id="ARBA00002322"/>
    </source>
</evidence>
<feature type="binding site" evidence="16">
    <location>
        <position position="11"/>
    </location>
    <ligand>
        <name>Ca(2+)</name>
        <dbReference type="ChEBI" id="CHEBI:29108"/>
        <label>1</label>
    </ligand>
</feature>
<evidence type="ECO:0000256" key="1">
    <source>
        <dbReference type="ARBA" id="ARBA00000189"/>
    </source>
</evidence>
<dbReference type="AlphaFoldDB" id="A0A2I4E2I3"/>
<dbReference type="Proteomes" id="UP000235220">
    <property type="component" value="Chromosome 3"/>
</dbReference>
<evidence type="ECO:0000313" key="19">
    <source>
        <dbReference type="Proteomes" id="UP000235220"/>
    </source>
</evidence>